<dbReference type="InterPro" id="IPR003593">
    <property type="entry name" value="AAA+_ATPase"/>
</dbReference>
<evidence type="ECO:0000256" key="3">
    <source>
        <dbReference type="ARBA" id="ARBA00022741"/>
    </source>
</evidence>
<dbReference type="InterPro" id="IPR015856">
    <property type="entry name" value="ABC_transpr_CbiO/EcfA_su"/>
</dbReference>
<dbReference type="RefSeq" id="WP_380054166.1">
    <property type="nucleotide sequence ID" value="NZ_JBHLTC010000038.1"/>
</dbReference>
<dbReference type="Pfam" id="PF00005">
    <property type="entry name" value="ABC_tran"/>
    <property type="match status" value="2"/>
</dbReference>
<evidence type="ECO:0000313" key="7">
    <source>
        <dbReference type="EMBL" id="MFC0628250.1"/>
    </source>
</evidence>
<evidence type="ECO:0000256" key="5">
    <source>
        <dbReference type="SAM" id="MobiDB-lite"/>
    </source>
</evidence>
<keyword evidence="3" id="KW-0547">Nucleotide-binding</keyword>
<evidence type="ECO:0000313" key="8">
    <source>
        <dbReference type="Proteomes" id="UP001589890"/>
    </source>
</evidence>
<keyword evidence="2" id="KW-0813">Transport</keyword>
<dbReference type="InterPro" id="IPR003439">
    <property type="entry name" value="ABC_transporter-like_ATP-bd"/>
</dbReference>
<comment type="caution">
    <text evidence="7">The sequence shown here is derived from an EMBL/GenBank/DDBJ whole genome shotgun (WGS) entry which is preliminary data.</text>
</comment>
<keyword evidence="4 7" id="KW-0067">ATP-binding</keyword>
<feature type="domain" description="ABC transporter" evidence="6">
    <location>
        <begin position="2"/>
        <end position="243"/>
    </location>
</feature>
<dbReference type="PROSITE" id="PS50893">
    <property type="entry name" value="ABC_TRANSPORTER_2"/>
    <property type="match status" value="2"/>
</dbReference>
<feature type="domain" description="ABC transporter" evidence="6">
    <location>
        <begin position="287"/>
        <end position="532"/>
    </location>
</feature>
<protein>
    <submittedName>
        <fullName evidence="7">ABC transporter ATP-binding protein</fullName>
    </submittedName>
</protein>
<dbReference type="PANTHER" id="PTHR43553">
    <property type="entry name" value="HEAVY METAL TRANSPORTER"/>
    <property type="match status" value="1"/>
</dbReference>
<evidence type="ECO:0000259" key="6">
    <source>
        <dbReference type="PROSITE" id="PS50893"/>
    </source>
</evidence>
<dbReference type="GO" id="GO:0005524">
    <property type="term" value="F:ATP binding"/>
    <property type="evidence" value="ECO:0007669"/>
    <property type="project" value="UniProtKB-KW"/>
</dbReference>
<dbReference type="EMBL" id="JBHLTC010000038">
    <property type="protein sequence ID" value="MFC0628250.1"/>
    <property type="molecule type" value="Genomic_DNA"/>
</dbReference>
<reference evidence="7 8" key="1">
    <citation type="submission" date="2024-09" db="EMBL/GenBank/DDBJ databases">
        <authorList>
            <person name="Sun Q."/>
            <person name="Mori K."/>
        </authorList>
    </citation>
    <scope>NUCLEOTIDE SEQUENCE [LARGE SCALE GENOMIC DNA]</scope>
    <source>
        <strain evidence="7 8">CGMCC 1.15906</strain>
    </source>
</reference>
<name>A0ABV6QUD6_9ACTN</name>
<accession>A0ABV6QUD6</accession>
<feature type="region of interest" description="Disordered" evidence="5">
    <location>
        <begin position="343"/>
        <end position="366"/>
    </location>
</feature>
<dbReference type="InterPro" id="IPR050095">
    <property type="entry name" value="ECF_ABC_transporter_ATP-bd"/>
</dbReference>
<evidence type="ECO:0000256" key="2">
    <source>
        <dbReference type="ARBA" id="ARBA00022448"/>
    </source>
</evidence>
<evidence type="ECO:0000256" key="1">
    <source>
        <dbReference type="ARBA" id="ARBA00005417"/>
    </source>
</evidence>
<dbReference type="SUPFAM" id="SSF52540">
    <property type="entry name" value="P-loop containing nucleoside triphosphate hydrolases"/>
    <property type="match status" value="2"/>
</dbReference>
<dbReference type="Gene3D" id="3.40.50.300">
    <property type="entry name" value="P-loop containing nucleotide triphosphate hydrolases"/>
    <property type="match status" value="2"/>
</dbReference>
<gene>
    <name evidence="7" type="ORF">ACFFGN_29545</name>
</gene>
<dbReference type="Proteomes" id="UP001589890">
    <property type="component" value="Unassembled WGS sequence"/>
</dbReference>
<dbReference type="SMART" id="SM00382">
    <property type="entry name" value="AAA"/>
    <property type="match status" value="2"/>
</dbReference>
<proteinExistence type="inferred from homology"/>
<evidence type="ECO:0000256" key="4">
    <source>
        <dbReference type="ARBA" id="ARBA00022840"/>
    </source>
</evidence>
<keyword evidence="8" id="KW-1185">Reference proteome</keyword>
<comment type="similarity">
    <text evidence="1">Belongs to the ABC transporter superfamily.</text>
</comment>
<organism evidence="7 8">
    <name type="scientific">Kribbella deserti</name>
    <dbReference type="NCBI Taxonomy" id="1926257"/>
    <lineage>
        <taxon>Bacteria</taxon>
        <taxon>Bacillati</taxon>
        <taxon>Actinomycetota</taxon>
        <taxon>Actinomycetes</taxon>
        <taxon>Propionibacteriales</taxon>
        <taxon>Kribbellaceae</taxon>
        <taxon>Kribbella</taxon>
    </lineage>
</organism>
<dbReference type="CDD" id="cd03225">
    <property type="entry name" value="ABC_cobalt_CbiO_domain1"/>
    <property type="match status" value="1"/>
</dbReference>
<dbReference type="InterPro" id="IPR027417">
    <property type="entry name" value="P-loop_NTPase"/>
</dbReference>
<sequence>MIEFDRVTVTYDGQTEPALRDVSFEIPEGELALVIGRTGSGKSTLLRAINGLVPHFTGGTLAGRVVVNGRDTRLHRPRDLADVVGIVGQDPLAGFVTDTVEDELAYSMESLGVPADVMRRRVEETLDLLGLADVRDRPLTSLSGGQRQRTAIGAALTAHPAVLVLDEPTSALDPQAAEEVLAALQRLVHDLGVTVVLAEHRLERVIQYADRVIEVPGGSASVATGDPAALMATAPVAPPVVELGRLAGWSPLPLSVRDARRAAVALRNDLSARVPVRVAPEPGRVLARCNDLVAGYGPTLALRGLTLEIAAGEVVALMGRNGAGKSTLLNSLVGLVKPRSGSVAVTPGSDGSRSAGASGGAGAALAPDKARPKDLVHAVGLVPQEPADLLYAATVADECAHADDDFGVPAGSCRDLLRRLSPEVDDRMHPRDLSEGQRLCLALSVVLCGAPPLVLLDEPTRGLDYGAKRRLVTILRELAAAGHAVLLSTHDVEMVAEVATRVLVLADGELVSDGPTATVIAGSPAFAPQVAKILAPLPFLTVGEVATALGEAS</sequence>